<organism evidence="7 8">
    <name type="scientific">Aspergillus keveii</name>
    <dbReference type="NCBI Taxonomy" id="714993"/>
    <lineage>
        <taxon>Eukaryota</taxon>
        <taxon>Fungi</taxon>
        <taxon>Dikarya</taxon>
        <taxon>Ascomycota</taxon>
        <taxon>Pezizomycotina</taxon>
        <taxon>Eurotiomycetes</taxon>
        <taxon>Eurotiomycetidae</taxon>
        <taxon>Eurotiales</taxon>
        <taxon>Aspergillaceae</taxon>
        <taxon>Aspergillus</taxon>
        <taxon>Aspergillus subgen. Nidulantes</taxon>
    </lineage>
</organism>
<feature type="domain" description="Zn(2)-C6 fungal-type" evidence="6">
    <location>
        <begin position="14"/>
        <end position="42"/>
    </location>
</feature>
<evidence type="ECO:0000256" key="2">
    <source>
        <dbReference type="ARBA" id="ARBA00023125"/>
    </source>
</evidence>
<accession>A0ABR4GC30</accession>
<keyword evidence="1" id="KW-0805">Transcription regulation</keyword>
<dbReference type="InterPro" id="IPR036864">
    <property type="entry name" value="Zn2-C6_fun-type_DNA-bd_sf"/>
</dbReference>
<evidence type="ECO:0000256" key="1">
    <source>
        <dbReference type="ARBA" id="ARBA00023015"/>
    </source>
</evidence>
<evidence type="ECO:0000256" key="3">
    <source>
        <dbReference type="ARBA" id="ARBA00023163"/>
    </source>
</evidence>
<keyword evidence="8" id="KW-1185">Reference proteome</keyword>
<evidence type="ECO:0000256" key="4">
    <source>
        <dbReference type="ARBA" id="ARBA00023242"/>
    </source>
</evidence>
<keyword evidence="3" id="KW-0804">Transcription</keyword>
<name>A0ABR4GC30_9EURO</name>
<dbReference type="SUPFAM" id="SSF57701">
    <property type="entry name" value="Zn2/Cys6 DNA-binding domain"/>
    <property type="match status" value="1"/>
</dbReference>
<evidence type="ECO:0000313" key="7">
    <source>
        <dbReference type="EMBL" id="KAL2796214.1"/>
    </source>
</evidence>
<feature type="region of interest" description="Disordered" evidence="5">
    <location>
        <begin position="143"/>
        <end position="202"/>
    </location>
</feature>
<dbReference type="Gene3D" id="4.10.240.10">
    <property type="entry name" value="Zn(2)-C6 fungal-type DNA-binding domain"/>
    <property type="match status" value="1"/>
</dbReference>
<dbReference type="PROSITE" id="PS00463">
    <property type="entry name" value="ZN2_CY6_FUNGAL_1"/>
    <property type="match status" value="1"/>
</dbReference>
<evidence type="ECO:0000256" key="5">
    <source>
        <dbReference type="SAM" id="MobiDB-lite"/>
    </source>
</evidence>
<reference evidence="7 8" key="1">
    <citation type="submission" date="2024-07" db="EMBL/GenBank/DDBJ databases">
        <title>Section-level genome sequencing and comparative genomics of Aspergillus sections Usti and Cavernicolus.</title>
        <authorList>
            <consortium name="Lawrence Berkeley National Laboratory"/>
            <person name="Nybo J.L."/>
            <person name="Vesth T.C."/>
            <person name="Theobald S."/>
            <person name="Frisvad J.C."/>
            <person name="Larsen T.O."/>
            <person name="Kjaerboelling I."/>
            <person name="Rothschild-Mancinelli K."/>
            <person name="Lyhne E.K."/>
            <person name="Kogle M.E."/>
            <person name="Barry K."/>
            <person name="Clum A."/>
            <person name="Na H."/>
            <person name="Ledsgaard L."/>
            <person name="Lin J."/>
            <person name="Lipzen A."/>
            <person name="Kuo A."/>
            <person name="Riley R."/>
            <person name="Mondo S."/>
            <person name="Labutti K."/>
            <person name="Haridas S."/>
            <person name="Pangalinan J."/>
            <person name="Salamov A.A."/>
            <person name="Simmons B.A."/>
            <person name="Magnuson J.K."/>
            <person name="Chen J."/>
            <person name="Drula E."/>
            <person name="Henrissat B."/>
            <person name="Wiebenga A."/>
            <person name="Lubbers R.J."/>
            <person name="Gomes A.C."/>
            <person name="Makela M.R."/>
            <person name="Stajich J."/>
            <person name="Grigoriev I.V."/>
            <person name="Mortensen U.H."/>
            <person name="De Vries R.P."/>
            <person name="Baker S.E."/>
            <person name="Andersen M.R."/>
        </authorList>
    </citation>
    <scope>NUCLEOTIDE SEQUENCE [LARGE SCALE GENOMIC DNA]</scope>
    <source>
        <strain evidence="7 8">CBS 209.92</strain>
    </source>
</reference>
<sequence length="433" mass="45986">MPSMGTQKRALRASCDNCHQAKVKCVATAAGCQRCVALNTLCVHSPPGRSGRAPAANKEHIPTPPRSSPSQPQSDQVSMMDFTADSVMMEPVDSMLSDWFNMSAAATTTQSPLYSGGSGQAVLLDSSVNHSISSTFGMGAPTPAPISDFIPGDLSAHPQPQNPPSSSFSTEHPPPSLLPTHSQPQLLFTSPPKNHPPSNAGGSSTCTCFQTIVRALEKIQTANMRLLSMDVALSQNKESLIHICNALKCNSPHDSTTRLLMLVLLRKNLNLYNLLYHSRLRNRGDRSSRGSRGSIGGGSPFSAPDTDLGADTTLLSSRHPSDAGLGFFAPEGLDETSTRLRSSGFAGGGGGGVAGTATNAIRLSLGSYTLDHADESSLTKQILLLDVNKVPRLLERLDRRACGLDEADGLDLYNMMRSALIAEFRAIMTEVDS</sequence>
<dbReference type="Pfam" id="PF00172">
    <property type="entry name" value="Zn_clus"/>
    <property type="match status" value="1"/>
</dbReference>
<proteinExistence type="predicted"/>
<comment type="caution">
    <text evidence="7">The sequence shown here is derived from an EMBL/GenBank/DDBJ whole genome shotgun (WGS) entry which is preliminary data.</text>
</comment>
<feature type="region of interest" description="Disordered" evidence="5">
    <location>
        <begin position="283"/>
        <end position="314"/>
    </location>
</feature>
<protein>
    <recommendedName>
        <fullName evidence="6">Zn(2)-C6 fungal-type domain-containing protein</fullName>
    </recommendedName>
</protein>
<keyword evidence="2" id="KW-0238">DNA-binding</keyword>
<evidence type="ECO:0000259" key="6">
    <source>
        <dbReference type="PROSITE" id="PS00463"/>
    </source>
</evidence>
<keyword evidence="4" id="KW-0539">Nucleus</keyword>
<feature type="compositionally biased region" description="Polar residues" evidence="5">
    <location>
        <begin position="179"/>
        <end position="202"/>
    </location>
</feature>
<dbReference type="CDD" id="cd00067">
    <property type="entry name" value="GAL4"/>
    <property type="match status" value="1"/>
</dbReference>
<feature type="region of interest" description="Disordered" evidence="5">
    <location>
        <begin position="46"/>
        <end position="76"/>
    </location>
</feature>
<dbReference type="SMART" id="SM00066">
    <property type="entry name" value="GAL4"/>
    <property type="match status" value="1"/>
</dbReference>
<evidence type="ECO:0000313" key="8">
    <source>
        <dbReference type="Proteomes" id="UP001610563"/>
    </source>
</evidence>
<dbReference type="Proteomes" id="UP001610563">
    <property type="component" value="Unassembled WGS sequence"/>
</dbReference>
<gene>
    <name evidence="7" type="ORF">BJX66DRAFT_300258</name>
</gene>
<dbReference type="InterPro" id="IPR001138">
    <property type="entry name" value="Zn2Cys6_DnaBD"/>
</dbReference>
<dbReference type="EMBL" id="JBFTWV010000028">
    <property type="protein sequence ID" value="KAL2796214.1"/>
    <property type="molecule type" value="Genomic_DNA"/>
</dbReference>